<accession>A0ABV4YA30</accession>
<organism evidence="1 2">
    <name type="scientific">Floridaenema fluviatile BLCC-F154</name>
    <dbReference type="NCBI Taxonomy" id="3153640"/>
    <lineage>
        <taxon>Bacteria</taxon>
        <taxon>Bacillati</taxon>
        <taxon>Cyanobacteriota</taxon>
        <taxon>Cyanophyceae</taxon>
        <taxon>Oscillatoriophycideae</taxon>
        <taxon>Aerosakkonematales</taxon>
        <taxon>Aerosakkonemataceae</taxon>
        <taxon>Floridanema</taxon>
        <taxon>Floridanema fluviatile</taxon>
    </lineage>
</organism>
<protein>
    <submittedName>
        <fullName evidence="1">DUF6516 family protein</fullName>
    </submittedName>
</protein>
<proteinExistence type="predicted"/>
<dbReference type="RefSeq" id="WP_413257184.1">
    <property type="nucleotide sequence ID" value="NZ_JBHFNS010000043.1"/>
</dbReference>
<gene>
    <name evidence="1" type="ORF">ACE1B6_10540</name>
</gene>
<sequence length="127" mass="15002">MLIEEYFQEVRNIIASCLLVQLSNVNYENRSIYRGFIRGELKFSDDSVLYLREFVDVQITLDREMYSYHYENSSKDLIFRYDNTRHHKKLNLPNYPHHKHDGSEDNVISSNAPMLADVLDEIAGLLE</sequence>
<reference evidence="1 2" key="1">
    <citation type="submission" date="2024-09" db="EMBL/GenBank/DDBJ databases">
        <title>Floridaenema gen nov. (Aerosakkonemataceae, Aerosakkonematales ord. nov., Cyanobacteria) from benthic tropical and subtropical fresh waters, with the description of four new species.</title>
        <authorList>
            <person name="Moretto J.A."/>
            <person name="Berthold D.E."/>
            <person name="Lefler F.W."/>
            <person name="Huang I.-S."/>
            <person name="Laughinghouse H. IV."/>
        </authorList>
    </citation>
    <scope>NUCLEOTIDE SEQUENCE [LARGE SCALE GENOMIC DNA]</scope>
    <source>
        <strain evidence="1 2">BLCC-F154</strain>
    </source>
</reference>
<evidence type="ECO:0000313" key="1">
    <source>
        <dbReference type="EMBL" id="MFB2935680.1"/>
    </source>
</evidence>
<name>A0ABV4YA30_9CYAN</name>
<evidence type="ECO:0000313" key="2">
    <source>
        <dbReference type="Proteomes" id="UP001576776"/>
    </source>
</evidence>
<keyword evidence="2" id="KW-1185">Reference proteome</keyword>
<dbReference type="Proteomes" id="UP001576776">
    <property type="component" value="Unassembled WGS sequence"/>
</dbReference>
<comment type="caution">
    <text evidence="1">The sequence shown here is derived from an EMBL/GenBank/DDBJ whole genome shotgun (WGS) entry which is preliminary data.</text>
</comment>
<dbReference type="Pfam" id="PF20126">
    <property type="entry name" value="TumE"/>
    <property type="match status" value="1"/>
</dbReference>
<dbReference type="InterPro" id="IPR045397">
    <property type="entry name" value="TumE-like"/>
</dbReference>
<dbReference type="EMBL" id="JBHFNS010000043">
    <property type="protein sequence ID" value="MFB2935680.1"/>
    <property type="molecule type" value="Genomic_DNA"/>
</dbReference>